<feature type="compositionally biased region" description="Polar residues" evidence="1">
    <location>
        <begin position="53"/>
        <end position="64"/>
    </location>
</feature>
<dbReference type="GeneID" id="54297958"/>
<evidence type="ECO:0000313" key="2">
    <source>
        <dbReference type="EMBL" id="KAF2142152.1"/>
    </source>
</evidence>
<gene>
    <name evidence="2" type="ORF">K452DRAFT_287369</name>
</gene>
<reference evidence="2" key="1">
    <citation type="journal article" date="2020" name="Stud. Mycol.">
        <title>101 Dothideomycetes genomes: a test case for predicting lifestyles and emergence of pathogens.</title>
        <authorList>
            <person name="Haridas S."/>
            <person name="Albert R."/>
            <person name="Binder M."/>
            <person name="Bloem J."/>
            <person name="Labutti K."/>
            <person name="Salamov A."/>
            <person name="Andreopoulos B."/>
            <person name="Baker S."/>
            <person name="Barry K."/>
            <person name="Bills G."/>
            <person name="Bluhm B."/>
            <person name="Cannon C."/>
            <person name="Castanera R."/>
            <person name="Culley D."/>
            <person name="Daum C."/>
            <person name="Ezra D."/>
            <person name="Gonzalez J."/>
            <person name="Henrissat B."/>
            <person name="Kuo A."/>
            <person name="Liang C."/>
            <person name="Lipzen A."/>
            <person name="Lutzoni F."/>
            <person name="Magnuson J."/>
            <person name="Mondo S."/>
            <person name="Nolan M."/>
            <person name="Ohm R."/>
            <person name="Pangilinan J."/>
            <person name="Park H.-J."/>
            <person name="Ramirez L."/>
            <person name="Alfaro M."/>
            <person name="Sun H."/>
            <person name="Tritt A."/>
            <person name="Yoshinaga Y."/>
            <person name="Zwiers L.-H."/>
            <person name="Turgeon B."/>
            <person name="Goodwin S."/>
            <person name="Spatafora J."/>
            <person name="Crous P."/>
            <person name="Grigoriev I."/>
        </authorList>
    </citation>
    <scope>NUCLEOTIDE SEQUENCE</scope>
    <source>
        <strain evidence="2">CBS 121167</strain>
    </source>
</reference>
<feature type="region of interest" description="Disordered" evidence="1">
    <location>
        <begin position="1"/>
        <end position="95"/>
    </location>
</feature>
<dbReference type="AlphaFoldDB" id="A0A6A6BD86"/>
<organism evidence="2 3">
    <name type="scientific">Aplosporella prunicola CBS 121167</name>
    <dbReference type="NCBI Taxonomy" id="1176127"/>
    <lineage>
        <taxon>Eukaryota</taxon>
        <taxon>Fungi</taxon>
        <taxon>Dikarya</taxon>
        <taxon>Ascomycota</taxon>
        <taxon>Pezizomycotina</taxon>
        <taxon>Dothideomycetes</taxon>
        <taxon>Dothideomycetes incertae sedis</taxon>
        <taxon>Botryosphaeriales</taxon>
        <taxon>Aplosporellaceae</taxon>
        <taxon>Aplosporella</taxon>
    </lineage>
</organism>
<proteinExistence type="predicted"/>
<keyword evidence="3" id="KW-1185">Reference proteome</keyword>
<evidence type="ECO:0008006" key="4">
    <source>
        <dbReference type="Google" id="ProtNLM"/>
    </source>
</evidence>
<sequence length="95" mass="10558">MPDTFNDLLRGSKLPHQANNMTDPNPKPTERRRSSGSERFANLTAAKRDPNNERTSASRASFSDQNRKPGFLGQMWQNYTRGSATSPDQSSSGTK</sequence>
<dbReference type="EMBL" id="ML995485">
    <property type="protein sequence ID" value="KAF2142152.1"/>
    <property type="molecule type" value="Genomic_DNA"/>
</dbReference>
<feature type="compositionally biased region" description="Polar residues" evidence="1">
    <location>
        <begin position="75"/>
        <end position="95"/>
    </location>
</feature>
<evidence type="ECO:0000313" key="3">
    <source>
        <dbReference type="Proteomes" id="UP000799438"/>
    </source>
</evidence>
<name>A0A6A6BD86_9PEZI</name>
<dbReference type="Proteomes" id="UP000799438">
    <property type="component" value="Unassembled WGS sequence"/>
</dbReference>
<accession>A0A6A6BD86</accession>
<dbReference type="OrthoDB" id="4158609at2759"/>
<evidence type="ECO:0000256" key="1">
    <source>
        <dbReference type="SAM" id="MobiDB-lite"/>
    </source>
</evidence>
<protein>
    <recommendedName>
        <fullName evidence="4">Conidiation-specific protein 8</fullName>
    </recommendedName>
</protein>
<dbReference type="RefSeq" id="XP_033397864.1">
    <property type="nucleotide sequence ID" value="XM_033540462.1"/>
</dbReference>